<sequence length="433" mass="49942">MREARNLILISCLCLPIQLWAQASKPAVKALENQLGENSFFSKHLTGFMLYDLDEQQTVYEKNSELYFAPASTTKLFTYYAALVTLGDSSKRLRYLPKGKDVIIWGTGDPSWKYKPVPDIDMKRFFANYEDIYFSDSNWDDTPYGYGWQWDDYYYSYAAERSPLPIYGNLATITNLQRSPSLSPPLFANALAITTKAIKDVERDFRSNRFYYNPNTYVYRGRDTKVPFATSTETFAQLASQELNKKVIPTKEKLPENHFILKGIPLDSLYQEMLHESDNFLAEHLLLMVADELMLKLNAEEAIDFVTKNYLTDLKDEPIWLDGSGLSRYNLFTPRSMVSIAEKIYQIVPDTTLFRLLPQGGRTGTLKNAYRAPTPYIFAKTGTISNNHSLVGYIKTKKGKLYAFAFMNNNYPYKARQVINEMEKVLLYVRDNF</sequence>
<dbReference type="InterPro" id="IPR000667">
    <property type="entry name" value="Peptidase_S13"/>
</dbReference>
<dbReference type="Proteomes" id="UP000248688">
    <property type="component" value="Chromosome"/>
</dbReference>
<feature type="signal peptide" evidence="3">
    <location>
        <begin position="1"/>
        <end position="21"/>
    </location>
</feature>
<dbReference type="SUPFAM" id="SSF56601">
    <property type="entry name" value="beta-lactamase/transpeptidase-like"/>
    <property type="match status" value="1"/>
</dbReference>
<dbReference type="PANTHER" id="PTHR30023">
    <property type="entry name" value="D-ALANYL-D-ALANINE CARBOXYPEPTIDASE"/>
    <property type="match status" value="1"/>
</dbReference>
<dbReference type="Gene3D" id="3.40.710.10">
    <property type="entry name" value="DD-peptidase/beta-lactamase superfamily"/>
    <property type="match status" value="2"/>
</dbReference>
<evidence type="ECO:0000256" key="3">
    <source>
        <dbReference type="SAM" id="SignalP"/>
    </source>
</evidence>
<evidence type="ECO:0000256" key="2">
    <source>
        <dbReference type="ARBA" id="ARBA00022801"/>
    </source>
</evidence>
<evidence type="ECO:0000313" key="4">
    <source>
        <dbReference type="EMBL" id="AWW31648.1"/>
    </source>
</evidence>
<dbReference type="GO" id="GO:0004185">
    <property type="term" value="F:serine-type carboxypeptidase activity"/>
    <property type="evidence" value="ECO:0007669"/>
    <property type="project" value="InterPro"/>
</dbReference>
<dbReference type="Pfam" id="PF02113">
    <property type="entry name" value="Peptidase_S13"/>
    <property type="match status" value="1"/>
</dbReference>
<dbReference type="PRINTS" id="PR00922">
    <property type="entry name" value="DADACBPTASE3"/>
</dbReference>
<dbReference type="OrthoDB" id="9802627at2"/>
<evidence type="ECO:0000256" key="1">
    <source>
        <dbReference type="ARBA" id="ARBA00006096"/>
    </source>
</evidence>
<gene>
    <name evidence="4" type="ORF">DN752_16785</name>
</gene>
<organism evidence="4 5">
    <name type="scientific">Echinicola strongylocentroti</name>
    <dbReference type="NCBI Taxonomy" id="1795355"/>
    <lineage>
        <taxon>Bacteria</taxon>
        <taxon>Pseudomonadati</taxon>
        <taxon>Bacteroidota</taxon>
        <taxon>Cytophagia</taxon>
        <taxon>Cytophagales</taxon>
        <taxon>Cyclobacteriaceae</taxon>
        <taxon>Echinicola</taxon>
    </lineage>
</organism>
<dbReference type="EMBL" id="CP030041">
    <property type="protein sequence ID" value="AWW31648.1"/>
    <property type="molecule type" value="Genomic_DNA"/>
</dbReference>
<accession>A0A2Z4IM45</accession>
<comment type="similarity">
    <text evidence="1">Belongs to the peptidase S13 family.</text>
</comment>
<keyword evidence="4" id="KW-0121">Carboxypeptidase</keyword>
<dbReference type="GO" id="GO:0000270">
    <property type="term" value="P:peptidoglycan metabolic process"/>
    <property type="evidence" value="ECO:0007669"/>
    <property type="project" value="TreeGrafter"/>
</dbReference>
<proteinExistence type="inferred from homology"/>
<dbReference type="AlphaFoldDB" id="A0A2Z4IM45"/>
<protein>
    <submittedName>
        <fullName evidence="4">D-alanyl-D-alanine carboxypeptidase</fullName>
    </submittedName>
</protein>
<name>A0A2Z4IM45_9BACT</name>
<dbReference type="PANTHER" id="PTHR30023:SF0">
    <property type="entry name" value="PENICILLIN-SENSITIVE CARBOXYPEPTIDASE A"/>
    <property type="match status" value="1"/>
</dbReference>
<dbReference type="InterPro" id="IPR012338">
    <property type="entry name" value="Beta-lactam/transpept-like"/>
</dbReference>
<dbReference type="KEGG" id="est:DN752_16785"/>
<evidence type="ECO:0000313" key="5">
    <source>
        <dbReference type="Proteomes" id="UP000248688"/>
    </source>
</evidence>
<dbReference type="GO" id="GO:0006508">
    <property type="term" value="P:proteolysis"/>
    <property type="evidence" value="ECO:0007669"/>
    <property type="project" value="InterPro"/>
</dbReference>
<keyword evidence="3" id="KW-0732">Signal</keyword>
<feature type="chain" id="PRO_5016303428" evidence="3">
    <location>
        <begin position="22"/>
        <end position="433"/>
    </location>
</feature>
<keyword evidence="2" id="KW-0378">Hydrolase</keyword>
<keyword evidence="5" id="KW-1185">Reference proteome</keyword>
<keyword evidence="4" id="KW-0645">Protease</keyword>
<reference evidence="4 5" key="1">
    <citation type="submission" date="2018-06" db="EMBL/GenBank/DDBJ databases">
        <title>Echinicola strongylocentroti sp. nov., isolated from a sea urchin Strongylocentrotus intermedius.</title>
        <authorList>
            <person name="Bae S.S."/>
        </authorList>
    </citation>
    <scope>NUCLEOTIDE SEQUENCE [LARGE SCALE GENOMIC DNA]</scope>
    <source>
        <strain evidence="4 5">MEBiC08714</strain>
    </source>
</reference>